<evidence type="ECO:0000313" key="2">
    <source>
        <dbReference type="EMBL" id="MCK0209232.1"/>
    </source>
</evidence>
<protein>
    <submittedName>
        <fullName evidence="2">Uncharacterized protein</fullName>
    </submittedName>
</protein>
<dbReference type="RefSeq" id="WP_247201742.1">
    <property type="nucleotide sequence ID" value="NZ_JALKCG010000006.1"/>
</dbReference>
<name>A0ABT0DPM1_9HYPH</name>
<comment type="caution">
    <text evidence="2">The sequence shown here is derived from an EMBL/GenBank/DDBJ whole genome shotgun (WGS) entry which is preliminary data.</text>
</comment>
<proteinExistence type="predicted"/>
<feature type="chain" id="PRO_5046780482" evidence="1">
    <location>
        <begin position="28"/>
        <end position="138"/>
    </location>
</feature>
<dbReference type="EMBL" id="JALKCG010000006">
    <property type="protein sequence ID" value="MCK0209232.1"/>
    <property type="molecule type" value="Genomic_DNA"/>
</dbReference>
<sequence>MNVKTFVGAALAAALLAAGIPPGVPVAAAQAKPAINMGKGYYQGRWVWNGALRSKRDPNNISFIQFVGPSRIVYTYNKAITEVNVRRDTGNGFAFTTNGRNQFVLIAPSPGRLNAAFWEDFASPSRPPDAVAGFMLKP</sequence>
<evidence type="ECO:0000313" key="3">
    <source>
        <dbReference type="Proteomes" id="UP001202867"/>
    </source>
</evidence>
<dbReference type="Proteomes" id="UP001202867">
    <property type="component" value="Unassembled WGS sequence"/>
</dbReference>
<accession>A0ABT0DPM1</accession>
<organism evidence="2 3">
    <name type="scientific">Ancylobacter koreensis</name>
    <dbReference type="NCBI Taxonomy" id="266121"/>
    <lineage>
        <taxon>Bacteria</taxon>
        <taxon>Pseudomonadati</taxon>
        <taxon>Pseudomonadota</taxon>
        <taxon>Alphaproteobacteria</taxon>
        <taxon>Hyphomicrobiales</taxon>
        <taxon>Xanthobacteraceae</taxon>
        <taxon>Ancylobacter</taxon>
    </lineage>
</organism>
<keyword evidence="3" id="KW-1185">Reference proteome</keyword>
<keyword evidence="1" id="KW-0732">Signal</keyword>
<feature type="signal peptide" evidence="1">
    <location>
        <begin position="1"/>
        <end position="27"/>
    </location>
</feature>
<evidence type="ECO:0000256" key="1">
    <source>
        <dbReference type="SAM" id="SignalP"/>
    </source>
</evidence>
<reference evidence="3" key="1">
    <citation type="submission" date="2023-07" db="EMBL/GenBank/DDBJ databases">
        <title>Ancylobacter moscoviensis sp. nov., facultatively methylotrophic bacteria from activated sludge and the reclassification of Starkeya novella (Starkey 1934) Kelly et al. 2000 as Ancylobacter novellus comb. nov., Starkeya koreensis Im et al. 2006 as Ancylobacter koreensis comb.nov., Angulomicrobium tetraedrale Vasil'eva et al. 1986 as Ancylobacter tetraedralis comb. nov., Angulomicrobium amanitiforme Fritz et al. 2004 as Ancylobacter amanitiformis comb. nov. and Methylorhabdus multivorans Doronina et al. 1996 as Ancylobacter multivorans comb. nov. and emended description of the genus Ancylobacter.</title>
        <authorList>
            <person name="Doronina N."/>
            <person name="Chemodurova A."/>
            <person name="Grouzdev D."/>
            <person name="Koziaeva V."/>
            <person name="Shi W."/>
            <person name="Wu L."/>
            <person name="Kaparullina E."/>
        </authorList>
    </citation>
    <scope>NUCLEOTIDE SEQUENCE [LARGE SCALE GENOMIC DNA]</scope>
    <source>
        <strain evidence="3">Jip08</strain>
    </source>
</reference>
<gene>
    <name evidence="2" type="ORF">MWN33_14445</name>
</gene>